<protein>
    <recommendedName>
        <fullName evidence="11">8-oxo-dGTP diphosphatase</fullName>
        <ecNumber evidence="11">3.6.1.55</ecNumber>
    </recommendedName>
</protein>
<dbReference type="GO" id="GO:0044716">
    <property type="term" value="F:8-oxo-GDP phosphatase activity"/>
    <property type="evidence" value="ECO:0007669"/>
    <property type="project" value="TreeGrafter"/>
</dbReference>
<dbReference type="Proteomes" id="UP000327362">
    <property type="component" value="Chromosome"/>
</dbReference>
<proteinExistence type="inferred from homology"/>
<evidence type="ECO:0000259" key="13">
    <source>
        <dbReference type="PROSITE" id="PS51462"/>
    </source>
</evidence>
<comment type="similarity">
    <text evidence="2 12">Belongs to the Nudix hydrolase family.</text>
</comment>
<evidence type="ECO:0000256" key="2">
    <source>
        <dbReference type="ARBA" id="ARBA00005582"/>
    </source>
</evidence>
<organism evidence="14 15">
    <name type="scientific">Mycobacterium avium subsp. hominissuis</name>
    <dbReference type="NCBI Taxonomy" id="439334"/>
    <lineage>
        <taxon>Bacteria</taxon>
        <taxon>Bacillati</taxon>
        <taxon>Actinomycetota</taxon>
        <taxon>Actinomycetes</taxon>
        <taxon>Mycobacteriales</taxon>
        <taxon>Mycobacteriaceae</taxon>
        <taxon>Mycobacterium</taxon>
        <taxon>Mycobacterium avium complex (MAC)</taxon>
    </lineage>
</organism>
<dbReference type="GO" id="GO:0044715">
    <property type="term" value="F:8-oxo-dGDP phosphatase activity"/>
    <property type="evidence" value="ECO:0007669"/>
    <property type="project" value="TreeGrafter"/>
</dbReference>
<evidence type="ECO:0000313" key="15">
    <source>
        <dbReference type="Proteomes" id="UP000327362"/>
    </source>
</evidence>
<dbReference type="InterPro" id="IPR047127">
    <property type="entry name" value="MutT-like"/>
</dbReference>
<dbReference type="Pfam" id="PF00293">
    <property type="entry name" value="NUDIX"/>
    <property type="match status" value="1"/>
</dbReference>
<dbReference type="EMBL" id="AP020326">
    <property type="protein sequence ID" value="BBN47050.1"/>
    <property type="molecule type" value="Genomic_DNA"/>
</dbReference>
<evidence type="ECO:0000256" key="8">
    <source>
        <dbReference type="ARBA" id="ARBA00022842"/>
    </source>
</evidence>
<dbReference type="CDD" id="cd03425">
    <property type="entry name" value="NUDIX_MutT_NudA_like"/>
    <property type="match status" value="1"/>
</dbReference>
<dbReference type="InterPro" id="IPR015797">
    <property type="entry name" value="NUDIX_hydrolase-like_dom_sf"/>
</dbReference>
<feature type="domain" description="Nudix hydrolase" evidence="13">
    <location>
        <begin position="21"/>
        <end position="149"/>
    </location>
</feature>
<name>A0AAI8SKW2_MYCAV</name>
<dbReference type="Gene3D" id="3.90.79.10">
    <property type="entry name" value="Nucleoside Triphosphate Pyrophosphohydrolase"/>
    <property type="match status" value="1"/>
</dbReference>
<dbReference type="GO" id="GO:0035539">
    <property type="term" value="F:8-oxo-7,8-dihydrodeoxyguanosine triphosphate pyrophosphatase activity"/>
    <property type="evidence" value="ECO:0007669"/>
    <property type="project" value="UniProtKB-EC"/>
</dbReference>
<keyword evidence="3" id="KW-0515">Mutator protein</keyword>
<dbReference type="PANTHER" id="PTHR47707:SF1">
    <property type="entry name" value="NUDIX HYDROLASE FAMILY PROTEIN"/>
    <property type="match status" value="1"/>
</dbReference>
<dbReference type="InterPro" id="IPR020476">
    <property type="entry name" value="Nudix_hydrolase"/>
</dbReference>
<keyword evidence="6" id="KW-0227">DNA damage</keyword>
<accession>A0AAI8SKW2</accession>
<evidence type="ECO:0000256" key="10">
    <source>
        <dbReference type="ARBA" id="ARBA00035861"/>
    </source>
</evidence>
<dbReference type="AlphaFoldDB" id="A0AAI8SKW2"/>
<dbReference type="PROSITE" id="PS00893">
    <property type="entry name" value="NUDIX_BOX"/>
    <property type="match status" value="1"/>
</dbReference>
<evidence type="ECO:0000256" key="4">
    <source>
        <dbReference type="ARBA" id="ARBA00022705"/>
    </source>
</evidence>
<dbReference type="EC" id="3.6.1.55" evidence="11"/>
<evidence type="ECO:0000256" key="7">
    <source>
        <dbReference type="ARBA" id="ARBA00022801"/>
    </source>
</evidence>
<dbReference type="GO" id="GO:0006281">
    <property type="term" value="P:DNA repair"/>
    <property type="evidence" value="ECO:0007669"/>
    <property type="project" value="UniProtKB-KW"/>
</dbReference>
<keyword evidence="8" id="KW-0460">Magnesium</keyword>
<dbReference type="PRINTS" id="PR00502">
    <property type="entry name" value="NUDIXFAMILY"/>
</dbReference>
<dbReference type="GO" id="GO:0046872">
    <property type="term" value="F:metal ion binding"/>
    <property type="evidence" value="ECO:0007669"/>
    <property type="project" value="UniProtKB-KW"/>
</dbReference>
<evidence type="ECO:0000256" key="9">
    <source>
        <dbReference type="ARBA" id="ARBA00023204"/>
    </source>
</evidence>
<keyword evidence="7 12" id="KW-0378">Hydrolase</keyword>
<dbReference type="GO" id="GO:0006260">
    <property type="term" value="P:DNA replication"/>
    <property type="evidence" value="ECO:0007669"/>
    <property type="project" value="UniProtKB-KW"/>
</dbReference>
<dbReference type="SUPFAM" id="SSF55811">
    <property type="entry name" value="Nudix"/>
    <property type="match status" value="1"/>
</dbReference>
<comment type="cofactor">
    <cofactor evidence="1">
        <name>Mg(2+)</name>
        <dbReference type="ChEBI" id="CHEBI:18420"/>
    </cofactor>
</comment>
<comment type="catalytic activity">
    <reaction evidence="10">
        <text>8-oxo-dGTP + H2O = 8-oxo-dGMP + diphosphate + H(+)</text>
        <dbReference type="Rhea" id="RHEA:31575"/>
        <dbReference type="ChEBI" id="CHEBI:15377"/>
        <dbReference type="ChEBI" id="CHEBI:15378"/>
        <dbReference type="ChEBI" id="CHEBI:33019"/>
        <dbReference type="ChEBI" id="CHEBI:63224"/>
        <dbReference type="ChEBI" id="CHEBI:77896"/>
        <dbReference type="EC" id="3.6.1.55"/>
    </reaction>
</comment>
<evidence type="ECO:0000256" key="12">
    <source>
        <dbReference type="RuleBase" id="RU003476"/>
    </source>
</evidence>
<evidence type="ECO:0000256" key="1">
    <source>
        <dbReference type="ARBA" id="ARBA00001946"/>
    </source>
</evidence>
<dbReference type="InterPro" id="IPR000086">
    <property type="entry name" value="NUDIX_hydrolase_dom"/>
</dbReference>
<keyword evidence="4" id="KW-0235">DNA replication</keyword>
<keyword evidence="5" id="KW-0479">Metal-binding</keyword>
<dbReference type="GO" id="GO:0008413">
    <property type="term" value="F:8-oxo-7,8-dihydroguanosine triphosphate pyrophosphatase activity"/>
    <property type="evidence" value="ECO:0007669"/>
    <property type="project" value="TreeGrafter"/>
</dbReference>
<dbReference type="InterPro" id="IPR020084">
    <property type="entry name" value="NUDIX_hydrolase_CS"/>
</dbReference>
<evidence type="ECO:0000313" key="14">
    <source>
        <dbReference type="EMBL" id="BBN47050.1"/>
    </source>
</evidence>
<dbReference type="PANTHER" id="PTHR47707">
    <property type="entry name" value="8-OXO-DGTP DIPHOSPHATASE"/>
    <property type="match status" value="1"/>
</dbReference>
<evidence type="ECO:0000256" key="11">
    <source>
        <dbReference type="ARBA" id="ARBA00038905"/>
    </source>
</evidence>
<reference evidence="14 15" key="1">
    <citation type="submission" date="2019-09" db="EMBL/GenBank/DDBJ databases">
        <title>Complete genome sequence of Mycobacterium avium subsp. hominissuis strain JP-H-1.</title>
        <authorList>
            <person name="Kinoshita Y."/>
            <person name="Niwa H."/>
            <person name="Uchida-Fujii E."/>
            <person name="Nukada T."/>
        </authorList>
    </citation>
    <scope>NUCLEOTIDE SEQUENCE [LARGE SCALE GENOMIC DNA]</scope>
    <source>
        <strain evidence="14 15">JP-H-1</strain>
    </source>
</reference>
<keyword evidence="9" id="KW-0234">DNA repair</keyword>
<gene>
    <name evidence="14" type="primary">mutT2</name>
    <name evidence="14" type="ORF">JPH1_15250</name>
</gene>
<evidence type="ECO:0000256" key="3">
    <source>
        <dbReference type="ARBA" id="ARBA00022457"/>
    </source>
</evidence>
<evidence type="ECO:0000256" key="5">
    <source>
        <dbReference type="ARBA" id="ARBA00022723"/>
    </source>
</evidence>
<dbReference type="PROSITE" id="PS51462">
    <property type="entry name" value="NUDIX"/>
    <property type="match status" value="1"/>
</dbReference>
<sequence length="149" mass="16054">MRCAGKAGGVRADGIPSLAMPTQIVVAGALIRGSRLLVAQRARPPELAGRWELPGGKVAPGETERDALARELAEELDLRVGDIAVGDRLGGDIAVDGGMTLRAYRVRLLRGRPDARDHRALRWITAAQLHDLDWVPADRGWLGDLARVL</sequence>
<evidence type="ECO:0000256" key="6">
    <source>
        <dbReference type="ARBA" id="ARBA00022763"/>
    </source>
</evidence>